<sequence>MPLETTLGLLAGLLPLLGLAAWRVRRPWRPGPVWRIPWGAVAAVCLVLILGLLAHLISLWSGRPLPPRGL</sequence>
<dbReference type="Proteomes" id="UP000554286">
    <property type="component" value="Unassembled WGS sequence"/>
</dbReference>
<keyword evidence="1" id="KW-0472">Membrane</keyword>
<organism evidence="2 3">
    <name type="scientific">Roseospira visakhapatnamensis</name>
    <dbReference type="NCBI Taxonomy" id="390880"/>
    <lineage>
        <taxon>Bacteria</taxon>
        <taxon>Pseudomonadati</taxon>
        <taxon>Pseudomonadota</taxon>
        <taxon>Alphaproteobacteria</taxon>
        <taxon>Rhodospirillales</taxon>
        <taxon>Rhodospirillaceae</taxon>
        <taxon>Roseospira</taxon>
    </lineage>
</organism>
<evidence type="ECO:0000313" key="2">
    <source>
        <dbReference type="EMBL" id="MBB4267284.1"/>
    </source>
</evidence>
<keyword evidence="3" id="KW-1185">Reference proteome</keyword>
<keyword evidence="1" id="KW-1133">Transmembrane helix</keyword>
<evidence type="ECO:0000313" key="3">
    <source>
        <dbReference type="Proteomes" id="UP000554286"/>
    </source>
</evidence>
<evidence type="ECO:0000256" key="1">
    <source>
        <dbReference type="SAM" id="Phobius"/>
    </source>
</evidence>
<proteinExistence type="predicted"/>
<comment type="caution">
    <text evidence="2">The sequence shown here is derived from an EMBL/GenBank/DDBJ whole genome shotgun (WGS) entry which is preliminary data.</text>
</comment>
<gene>
    <name evidence="2" type="ORF">GGD89_002925</name>
</gene>
<dbReference type="AlphaFoldDB" id="A0A7W6RFW8"/>
<dbReference type="EMBL" id="JACIGK010000024">
    <property type="protein sequence ID" value="MBB4267284.1"/>
    <property type="molecule type" value="Genomic_DNA"/>
</dbReference>
<name>A0A7W6RFW8_9PROT</name>
<feature type="transmembrane region" description="Helical" evidence="1">
    <location>
        <begin position="36"/>
        <end position="60"/>
    </location>
</feature>
<accession>A0A7W6RFW8</accession>
<reference evidence="2 3" key="1">
    <citation type="submission" date="2020-08" db="EMBL/GenBank/DDBJ databases">
        <title>Genome sequencing of Purple Non-Sulfur Bacteria from various extreme environments.</title>
        <authorList>
            <person name="Mayer M."/>
        </authorList>
    </citation>
    <scope>NUCLEOTIDE SEQUENCE [LARGE SCALE GENOMIC DNA]</scope>
    <source>
        <strain evidence="2 3">JA131</strain>
    </source>
</reference>
<protein>
    <submittedName>
        <fullName evidence="2">Uncharacterized protein</fullName>
    </submittedName>
</protein>
<keyword evidence="1" id="KW-0812">Transmembrane</keyword>
<dbReference type="RefSeq" id="WP_184046531.1">
    <property type="nucleotide sequence ID" value="NZ_JACIGK010000024.1"/>
</dbReference>